<keyword evidence="2" id="KW-1185">Reference proteome</keyword>
<gene>
    <name evidence="1" type="ORF">LTS18_004659</name>
</gene>
<reference evidence="1" key="1">
    <citation type="submission" date="2024-09" db="EMBL/GenBank/DDBJ databases">
        <title>Black Yeasts Isolated from many extreme environments.</title>
        <authorList>
            <person name="Coleine C."/>
            <person name="Stajich J.E."/>
            <person name="Selbmann L."/>
        </authorList>
    </citation>
    <scope>NUCLEOTIDE SEQUENCE</scope>
    <source>
        <strain evidence="1">CCFEE 5737</strain>
    </source>
</reference>
<evidence type="ECO:0000313" key="2">
    <source>
        <dbReference type="Proteomes" id="UP001186974"/>
    </source>
</evidence>
<dbReference type="EMBL" id="JAWDJW010001094">
    <property type="protein sequence ID" value="KAK3079516.1"/>
    <property type="molecule type" value="Genomic_DNA"/>
</dbReference>
<accession>A0ACC3DS65</accession>
<dbReference type="Proteomes" id="UP001186974">
    <property type="component" value="Unassembled WGS sequence"/>
</dbReference>
<sequence length="278" mass="31221">MGSAPGAQVSDAIGRSLLHTALKWQHSVNETKRMLWDIARMARASSAQYQNAVKGLGVGEMVNINRYRDSALQWLKHVEEVRSLFSGRPLCHWRVDELSLRKRADLLKALEGRVYDWESGWTLQPTLTHKMRLEVIEELDDEWKAKNPVTPPLAATLSTIVPADDATSCLATMSLDDRANATSKAAKPVLVLPPPDVSCAVDVANVEQGLRHLKISKRNHKARAREHDSLPVRDMSSVANIRHEKSVDYPLRPKKRGREGAQSDDERDTKVSKKQEKQ</sequence>
<proteinExistence type="predicted"/>
<organism evidence="1 2">
    <name type="scientific">Coniosporium uncinatum</name>
    <dbReference type="NCBI Taxonomy" id="93489"/>
    <lineage>
        <taxon>Eukaryota</taxon>
        <taxon>Fungi</taxon>
        <taxon>Dikarya</taxon>
        <taxon>Ascomycota</taxon>
        <taxon>Pezizomycotina</taxon>
        <taxon>Dothideomycetes</taxon>
        <taxon>Dothideomycetes incertae sedis</taxon>
        <taxon>Coniosporium</taxon>
    </lineage>
</organism>
<name>A0ACC3DS65_9PEZI</name>
<evidence type="ECO:0000313" key="1">
    <source>
        <dbReference type="EMBL" id="KAK3079516.1"/>
    </source>
</evidence>
<protein>
    <submittedName>
        <fullName evidence="1">Uncharacterized protein</fullName>
    </submittedName>
</protein>
<comment type="caution">
    <text evidence="1">The sequence shown here is derived from an EMBL/GenBank/DDBJ whole genome shotgun (WGS) entry which is preliminary data.</text>
</comment>